<dbReference type="PANTHER" id="PTHR15588">
    <property type="entry name" value="LSM1"/>
    <property type="match status" value="1"/>
</dbReference>
<dbReference type="Proteomes" id="UP001151582">
    <property type="component" value="Unassembled WGS sequence"/>
</dbReference>
<evidence type="ECO:0000256" key="1">
    <source>
        <dbReference type="ARBA" id="ARBA00006850"/>
    </source>
</evidence>
<comment type="subunit">
    <text evidence="6">Component of the heptameric LSM1-LSM7 complex that forms a seven-membered ring structure with a donut shape.</text>
</comment>
<dbReference type="GO" id="GO:0006397">
    <property type="term" value="P:mRNA processing"/>
    <property type="evidence" value="ECO:0007669"/>
    <property type="project" value="UniProtKB-UniRule"/>
</dbReference>
<dbReference type="Gene3D" id="2.30.30.100">
    <property type="match status" value="1"/>
</dbReference>
<comment type="similarity">
    <text evidence="1 6">Belongs to the snRNP Sm proteins family.</text>
</comment>
<dbReference type="GO" id="GO:1990726">
    <property type="term" value="C:Lsm1-7-Pat1 complex"/>
    <property type="evidence" value="ECO:0007669"/>
    <property type="project" value="TreeGrafter"/>
</dbReference>
<proteinExistence type="inferred from homology"/>
<dbReference type="InterPro" id="IPR001163">
    <property type="entry name" value="Sm_dom_euk/arc"/>
</dbReference>
<dbReference type="InterPro" id="IPR034104">
    <property type="entry name" value="Lsm1"/>
</dbReference>
<evidence type="ECO:0000313" key="8">
    <source>
        <dbReference type="EMBL" id="KAJ1977900.1"/>
    </source>
</evidence>
<dbReference type="SUPFAM" id="SSF50182">
    <property type="entry name" value="Sm-like ribonucleoproteins"/>
    <property type="match status" value="1"/>
</dbReference>
<keyword evidence="9" id="KW-1185">Reference proteome</keyword>
<accession>A0A9W8ED65</accession>
<dbReference type="GO" id="GO:1990904">
    <property type="term" value="C:ribonucleoprotein complex"/>
    <property type="evidence" value="ECO:0007669"/>
    <property type="project" value="UniProtKB-KW"/>
</dbReference>
<dbReference type="PROSITE" id="PS52002">
    <property type="entry name" value="SM"/>
    <property type="match status" value="1"/>
</dbReference>
<dbReference type="InterPro" id="IPR044642">
    <property type="entry name" value="PTHR15588"/>
</dbReference>
<evidence type="ECO:0000256" key="3">
    <source>
        <dbReference type="ARBA" id="ARBA00022664"/>
    </source>
</evidence>
<evidence type="ECO:0000313" key="9">
    <source>
        <dbReference type="Proteomes" id="UP001151582"/>
    </source>
</evidence>
<sequence length="129" mass="15119">MSSFLPNHLFTTSGSLVDLLDKRLLVILRDGRKILGFLRSYDQYERIYVKDVYGDIQRGVFVIRGENVVLLGEIDNIKDDEQPLQQLPYDQVLRMQQEEAEARQQKEKVKNQLLHNQGFSVDFLETDLY</sequence>
<dbReference type="OrthoDB" id="10263346at2759"/>
<keyword evidence="4 6" id="KW-0694">RNA-binding</keyword>
<name>A0A9W8ED65_9FUNG</name>
<evidence type="ECO:0000256" key="4">
    <source>
        <dbReference type="ARBA" id="ARBA00022884"/>
    </source>
</evidence>
<dbReference type="AlphaFoldDB" id="A0A9W8ED65"/>
<dbReference type="CDD" id="cd01728">
    <property type="entry name" value="LSm1"/>
    <property type="match status" value="1"/>
</dbReference>
<comment type="function">
    <text evidence="6">Component of the cytoplasmic LSM1-LSM7 complex which is involved in mRNA degradation.</text>
</comment>
<evidence type="ECO:0000256" key="2">
    <source>
        <dbReference type="ARBA" id="ARBA00022490"/>
    </source>
</evidence>
<evidence type="ECO:0000256" key="5">
    <source>
        <dbReference type="ARBA" id="ARBA00023274"/>
    </source>
</evidence>
<comment type="subcellular location">
    <subcellularLocation>
        <location evidence="6">Cytoplasm</location>
    </subcellularLocation>
    <subcellularLocation>
        <location evidence="6">Cytoplasm</location>
        <location evidence="6">P-body</location>
    </subcellularLocation>
</comment>
<protein>
    <recommendedName>
        <fullName evidence="6">U6 snRNA-associated Sm-like protein LSm1</fullName>
    </recommendedName>
</protein>
<dbReference type="Pfam" id="PF01423">
    <property type="entry name" value="LSM"/>
    <property type="match status" value="1"/>
</dbReference>
<dbReference type="GO" id="GO:0003729">
    <property type="term" value="F:mRNA binding"/>
    <property type="evidence" value="ECO:0007669"/>
    <property type="project" value="TreeGrafter"/>
</dbReference>
<dbReference type="SMART" id="SM00651">
    <property type="entry name" value="Sm"/>
    <property type="match status" value="1"/>
</dbReference>
<reference evidence="8" key="1">
    <citation type="submission" date="2022-07" db="EMBL/GenBank/DDBJ databases">
        <title>Phylogenomic reconstructions and comparative analyses of Kickxellomycotina fungi.</title>
        <authorList>
            <person name="Reynolds N.K."/>
            <person name="Stajich J.E."/>
            <person name="Barry K."/>
            <person name="Grigoriev I.V."/>
            <person name="Crous P."/>
            <person name="Smith M.E."/>
        </authorList>
    </citation>
    <scope>NUCLEOTIDE SEQUENCE</scope>
    <source>
        <strain evidence="8">RSA 567</strain>
    </source>
</reference>
<keyword evidence="5 6" id="KW-0687">Ribonucleoprotein</keyword>
<feature type="domain" description="Sm" evidence="7">
    <location>
        <begin position="11"/>
        <end position="77"/>
    </location>
</feature>
<evidence type="ECO:0000256" key="6">
    <source>
        <dbReference type="RuleBase" id="RU365047"/>
    </source>
</evidence>
<comment type="caution">
    <text evidence="8">The sequence shown here is derived from an EMBL/GenBank/DDBJ whole genome shotgun (WGS) entry which is preliminary data.</text>
</comment>
<keyword evidence="3 6" id="KW-0507">mRNA processing</keyword>
<dbReference type="PANTHER" id="PTHR15588:SF8">
    <property type="entry name" value="U6 SNRNA-ASSOCIATED SM-LIKE PROTEIN LSM1"/>
    <property type="match status" value="1"/>
</dbReference>
<keyword evidence="2 6" id="KW-0963">Cytoplasm</keyword>
<dbReference type="InterPro" id="IPR047575">
    <property type="entry name" value="Sm"/>
</dbReference>
<dbReference type="EMBL" id="JANBQB010000313">
    <property type="protein sequence ID" value="KAJ1977900.1"/>
    <property type="molecule type" value="Genomic_DNA"/>
</dbReference>
<dbReference type="GO" id="GO:0000932">
    <property type="term" value="C:P-body"/>
    <property type="evidence" value="ECO:0007669"/>
    <property type="project" value="UniProtKB-SubCell"/>
</dbReference>
<organism evidence="8 9">
    <name type="scientific">Dimargaris verticillata</name>
    <dbReference type="NCBI Taxonomy" id="2761393"/>
    <lineage>
        <taxon>Eukaryota</taxon>
        <taxon>Fungi</taxon>
        <taxon>Fungi incertae sedis</taxon>
        <taxon>Zoopagomycota</taxon>
        <taxon>Kickxellomycotina</taxon>
        <taxon>Dimargaritomycetes</taxon>
        <taxon>Dimargaritales</taxon>
        <taxon>Dimargaritaceae</taxon>
        <taxon>Dimargaris</taxon>
    </lineage>
</organism>
<dbReference type="GO" id="GO:0000290">
    <property type="term" value="P:deadenylation-dependent decapping of nuclear-transcribed mRNA"/>
    <property type="evidence" value="ECO:0007669"/>
    <property type="project" value="TreeGrafter"/>
</dbReference>
<gene>
    <name evidence="6" type="primary">LSM1</name>
    <name evidence="8" type="ORF">H4R34_003411</name>
</gene>
<evidence type="ECO:0000259" key="7">
    <source>
        <dbReference type="PROSITE" id="PS52002"/>
    </source>
</evidence>
<dbReference type="InterPro" id="IPR010920">
    <property type="entry name" value="LSM_dom_sf"/>
</dbReference>